<proteinExistence type="predicted"/>
<sequence>MRWDVEGVSSRLHRWRRPCVPAQRAGRWTVSPGRRATSATRWCALQGEVSTAAEVRGRARGRRRRVALELCLAADTLARLVAGDDEFCALWPRRDRDVVKSTSPRACVGACVGR</sequence>
<accession>A0A368SE88</accession>
<reference evidence="1" key="2">
    <citation type="submission" date="2015-07" db="EMBL/GenBank/DDBJ databases">
        <authorList>
            <person name="Noorani M."/>
        </authorList>
    </citation>
    <scope>NUCLEOTIDE SEQUENCE</scope>
    <source>
        <strain evidence="1">Yugu1</strain>
    </source>
</reference>
<gene>
    <name evidence="1" type="ORF">SETIT_9G027900v2</name>
</gene>
<dbReference type="EMBL" id="CM003536">
    <property type="protein sequence ID" value="RCV40140.1"/>
    <property type="molecule type" value="Genomic_DNA"/>
</dbReference>
<protein>
    <submittedName>
        <fullName evidence="1">Uncharacterized protein</fullName>
    </submittedName>
</protein>
<reference evidence="1" key="1">
    <citation type="journal article" date="2012" name="Nat. Biotechnol.">
        <title>Reference genome sequence of the model plant Setaria.</title>
        <authorList>
            <person name="Bennetzen J.L."/>
            <person name="Schmutz J."/>
            <person name="Wang H."/>
            <person name="Percifield R."/>
            <person name="Hawkins J."/>
            <person name="Pontaroli A.C."/>
            <person name="Estep M."/>
            <person name="Feng L."/>
            <person name="Vaughn J.N."/>
            <person name="Grimwood J."/>
            <person name="Jenkins J."/>
            <person name="Barry K."/>
            <person name="Lindquist E."/>
            <person name="Hellsten U."/>
            <person name="Deshpande S."/>
            <person name="Wang X."/>
            <person name="Wu X."/>
            <person name="Mitros T."/>
            <person name="Triplett J."/>
            <person name="Yang X."/>
            <person name="Ye C.Y."/>
            <person name="Mauro-Herrera M."/>
            <person name="Wang L."/>
            <person name="Li P."/>
            <person name="Sharma M."/>
            <person name="Sharma R."/>
            <person name="Ronald P.C."/>
            <person name="Panaud O."/>
            <person name="Kellogg E.A."/>
            <person name="Brutnell T.P."/>
            <person name="Doust A.N."/>
            <person name="Tuskan G.A."/>
            <person name="Rokhsar D."/>
            <person name="Devos K.M."/>
        </authorList>
    </citation>
    <scope>NUCLEOTIDE SEQUENCE [LARGE SCALE GENOMIC DNA]</scope>
    <source>
        <strain evidence="1">Yugu1</strain>
    </source>
</reference>
<organism evidence="1">
    <name type="scientific">Setaria italica</name>
    <name type="common">Foxtail millet</name>
    <name type="synonym">Panicum italicum</name>
    <dbReference type="NCBI Taxonomy" id="4555"/>
    <lineage>
        <taxon>Eukaryota</taxon>
        <taxon>Viridiplantae</taxon>
        <taxon>Streptophyta</taxon>
        <taxon>Embryophyta</taxon>
        <taxon>Tracheophyta</taxon>
        <taxon>Spermatophyta</taxon>
        <taxon>Magnoliopsida</taxon>
        <taxon>Liliopsida</taxon>
        <taxon>Poales</taxon>
        <taxon>Poaceae</taxon>
        <taxon>PACMAD clade</taxon>
        <taxon>Panicoideae</taxon>
        <taxon>Panicodae</taxon>
        <taxon>Paniceae</taxon>
        <taxon>Cenchrinae</taxon>
        <taxon>Setaria</taxon>
    </lineage>
</organism>
<name>A0A368SE88_SETIT</name>
<dbReference type="AlphaFoldDB" id="A0A368SE88"/>
<evidence type="ECO:0000313" key="1">
    <source>
        <dbReference type="EMBL" id="RCV40140.1"/>
    </source>
</evidence>